<organism evidence="2 3">
    <name type="scientific">Sediminispirochaeta smaragdinae (strain DSM 11293 / JCM 15392 / SEBR 4228)</name>
    <name type="common">Spirochaeta smaragdinae</name>
    <dbReference type="NCBI Taxonomy" id="573413"/>
    <lineage>
        <taxon>Bacteria</taxon>
        <taxon>Pseudomonadati</taxon>
        <taxon>Spirochaetota</taxon>
        <taxon>Spirochaetia</taxon>
        <taxon>Spirochaetales</taxon>
        <taxon>Spirochaetaceae</taxon>
        <taxon>Sediminispirochaeta</taxon>
    </lineage>
</organism>
<dbReference type="KEGG" id="ssm:Spirs_4260"/>
<reference evidence="2 3" key="1">
    <citation type="journal article" date="2010" name="Stand. Genomic Sci.">
        <title>Complete genome sequence of Spirochaeta smaragdinae type strain (SEBR 4228).</title>
        <authorList>
            <person name="Mavromatis K."/>
            <person name="Yasawong M."/>
            <person name="Chertkov O."/>
            <person name="Lapidus A."/>
            <person name="Lucas S."/>
            <person name="Nolan M."/>
            <person name="Del Rio T.G."/>
            <person name="Tice H."/>
            <person name="Cheng J.F."/>
            <person name="Pitluck S."/>
            <person name="Liolios K."/>
            <person name="Ivanova N."/>
            <person name="Tapia R."/>
            <person name="Han C."/>
            <person name="Bruce D."/>
            <person name="Goodwin L."/>
            <person name="Pati A."/>
            <person name="Chen A."/>
            <person name="Palaniappan K."/>
            <person name="Land M."/>
            <person name="Hauser L."/>
            <person name="Chang Y.J."/>
            <person name="Jeffries C.D."/>
            <person name="Detter J.C."/>
            <person name="Rohde M."/>
            <person name="Brambilla E."/>
            <person name="Spring S."/>
            <person name="Goker M."/>
            <person name="Sikorski J."/>
            <person name="Woyke T."/>
            <person name="Bristow J."/>
            <person name="Eisen J.A."/>
            <person name="Markowitz V."/>
            <person name="Hugenholtz P."/>
            <person name="Klenk H.P."/>
            <person name="Kyrpides N.C."/>
        </authorList>
    </citation>
    <scope>NUCLEOTIDE SEQUENCE [LARGE SCALE GENOMIC DNA]</scope>
    <source>
        <strain evidence="3">DSM 11293 / JCM 15392 / SEBR 4228</strain>
    </source>
</reference>
<dbReference type="PANTHER" id="PTHR22916:SF3">
    <property type="entry name" value="UDP-GLCNAC:BETAGAL BETA-1,3-N-ACETYLGLUCOSAMINYLTRANSFERASE-LIKE PROTEIN 1"/>
    <property type="match status" value="1"/>
</dbReference>
<dbReference type="SUPFAM" id="SSF53448">
    <property type="entry name" value="Nucleotide-diphospho-sugar transferases"/>
    <property type="match status" value="1"/>
</dbReference>
<dbReference type="Proteomes" id="UP000002318">
    <property type="component" value="Chromosome"/>
</dbReference>
<dbReference type="AlphaFoldDB" id="E1RA15"/>
<dbReference type="HOGENOM" id="CLU_025996_21_1_12"/>
<dbReference type="InterPro" id="IPR029044">
    <property type="entry name" value="Nucleotide-diphossugar_trans"/>
</dbReference>
<evidence type="ECO:0000259" key="1">
    <source>
        <dbReference type="Pfam" id="PF00535"/>
    </source>
</evidence>
<dbReference type="CAZy" id="GT2">
    <property type="family name" value="Glycosyltransferase Family 2"/>
</dbReference>
<accession>E1RA15</accession>
<keyword evidence="2" id="KW-0808">Transferase</keyword>
<dbReference type="EMBL" id="CP002116">
    <property type="protein sequence ID" value="ADK83334.1"/>
    <property type="molecule type" value="Genomic_DNA"/>
</dbReference>
<dbReference type="InterPro" id="IPR001173">
    <property type="entry name" value="Glyco_trans_2-like"/>
</dbReference>
<dbReference type="STRING" id="573413.Spirs_4260"/>
<gene>
    <name evidence="2" type="ordered locus">Spirs_4260</name>
</gene>
<sequence length="249" mass="29014">MPLFSIITVCYNAKTTISNTINSVLNQSFTDFEYIIVDGGSTDGTLDIVNPYAEQRKLGLISESDDGIYDAMNKGIQLANGKYLNFLNADDTLCDESVLMSVADQIHNMPNKQIYYGNLLYRNRDGNIDQYFRPNQDIRNFLRDNCITQQALFYDKEVFSVVGKFNSRIRIVGDYEWLLRAVFRKKITSYYMNVNISNFTIGGVSTGRMYKRIHNKEREKLYLVYFPVKYIRRKISNLRRWGKKLLCLQ</sequence>
<protein>
    <submittedName>
        <fullName evidence="2">Glycosyl transferase family 2</fullName>
    </submittedName>
</protein>
<keyword evidence="3" id="KW-1185">Reference proteome</keyword>
<dbReference type="PANTHER" id="PTHR22916">
    <property type="entry name" value="GLYCOSYLTRANSFERASE"/>
    <property type="match status" value="1"/>
</dbReference>
<evidence type="ECO:0000313" key="3">
    <source>
        <dbReference type="Proteomes" id="UP000002318"/>
    </source>
</evidence>
<evidence type="ECO:0000313" key="2">
    <source>
        <dbReference type="EMBL" id="ADK83334.1"/>
    </source>
</evidence>
<dbReference type="GO" id="GO:0016758">
    <property type="term" value="F:hexosyltransferase activity"/>
    <property type="evidence" value="ECO:0007669"/>
    <property type="project" value="UniProtKB-ARBA"/>
</dbReference>
<name>E1RA15_SEDSS</name>
<feature type="domain" description="Glycosyltransferase 2-like" evidence="1">
    <location>
        <begin position="5"/>
        <end position="152"/>
    </location>
</feature>
<dbReference type="RefSeq" id="WP_013256790.1">
    <property type="nucleotide sequence ID" value="NC_014364.1"/>
</dbReference>
<proteinExistence type="predicted"/>
<dbReference type="eggNOG" id="COG1216">
    <property type="taxonomic scope" value="Bacteria"/>
</dbReference>
<dbReference type="Pfam" id="PF00535">
    <property type="entry name" value="Glycos_transf_2"/>
    <property type="match status" value="1"/>
</dbReference>
<dbReference type="Gene3D" id="3.90.550.10">
    <property type="entry name" value="Spore Coat Polysaccharide Biosynthesis Protein SpsA, Chain A"/>
    <property type="match status" value="1"/>
</dbReference>
<dbReference type="CDD" id="cd06433">
    <property type="entry name" value="GT_2_WfgS_like"/>
    <property type="match status" value="1"/>
</dbReference>